<gene>
    <name evidence="2" type="ORF">S06H3_36331</name>
</gene>
<protein>
    <submittedName>
        <fullName evidence="2">Uncharacterized protein</fullName>
    </submittedName>
</protein>
<proteinExistence type="predicted"/>
<dbReference type="AlphaFoldDB" id="X1MEA7"/>
<accession>X1MEA7</accession>
<name>X1MEA7_9ZZZZ</name>
<evidence type="ECO:0000256" key="1">
    <source>
        <dbReference type="SAM" id="Phobius"/>
    </source>
</evidence>
<comment type="caution">
    <text evidence="2">The sequence shown here is derived from an EMBL/GenBank/DDBJ whole genome shotgun (WGS) entry which is preliminary data.</text>
</comment>
<reference evidence="2" key="1">
    <citation type="journal article" date="2014" name="Front. Microbiol.">
        <title>High frequency of phylogenetically diverse reductive dehalogenase-homologous genes in deep subseafloor sedimentary metagenomes.</title>
        <authorList>
            <person name="Kawai M."/>
            <person name="Futagami T."/>
            <person name="Toyoda A."/>
            <person name="Takaki Y."/>
            <person name="Nishi S."/>
            <person name="Hori S."/>
            <person name="Arai W."/>
            <person name="Tsubouchi T."/>
            <person name="Morono Y."/>
            <person name="Uchiyama I."/>
            <person name="Ito T."/>
            <person name="Fujiyama A."/>
            <person name="Inagaki F."/>
            <person name="Takami H."/>
        </authorList>
    </citation>
    <scope>NUCLEOTIDE SEQUENCE</scope>
    <source>
        <strain evidence="2">Expedition CK06-06</strain>
    </source>
</reference>
<organism evidence="2">
    <name type="scientific">marine sediment metagenome</name>
    <dbReference type="NCBI Taxonomy" id="412755"/>
    <lineage>
        <taxon>unclassified sequences</taxon>
        <taxon>metagenomes</taxon>
        <taxon>ecological metagenomes</taxon>
    </lineage>
</organism>
<feature type="transmembrane region" description="Helical" evidence="1">
    <location>
        <begin position="140"/>
        <end position="164"/>
    </location>
</feature>
<evidence type="ECO:0000313" key="2">
    <source>
        <dbReference type="EMBL" id="GAI29972.1"/>
    </source>
</evidence>
<dbReference type="EMBL" id="BARV01021995">
    <property type="protein sequence ID" value="GAI29972.1"/>
    <property type="molecule type" value="Genomic_DNA"/>
</dbReference>
<sequence>MKKLTLVAGILMVAAMLSFGIDSASAQTWGSYSDAEHLNPSDSFTELHTVYMYGEGFSQNVQYRIIYWDGGGNKRQSEIQKALTPVGKLRSEHTFAPPDVDGDWHCAVYPTEYDPSSYDPADTNIVADDTLYAGGYAFDVVAITVTVIAAIGVAGLCFGIYYWMRRRYRRVEVSRN</sequence>
<keyword evidence="1" id="KW-0472">Membrane</keyword>
<keyword evidence="1" id="KW-0812">Transmembrane</keyword>
<keyword evidence="1" id="KW-1133">Transmembrane helix</keyword>